<dbReference type="PROSITE" id="PS51489">
    <property type="entry name" value="BUB1_N"/>
    <property type="match status" value="1"/>
</dbReference>
<dbReference type="EMBL" id="RBNJ01003352">
    <property type="protein sequence ID" value="RUS31027.1"/>
    <property type="molecule type" value="Genomic_DNA"/>
</dbReference>
<gene>
    <name evidence="2" type="ORF">BC938DRAFT_478595</name>
</gene>
<dbReference type="SMART" id="SM00777">
    <property type="entry name" value="Mad3_BUB1_I"/>
    <property type="match status" value="1"/>
</dbReference>
<sequence length="169" mass="19643">MTSFDTDSTRPPPNIPEFASFEHQKENIVPLRQGRSAALLAHQFSAPSSDLSAERASVHAHFADELAHLDDLDDPLDVFSRYIRWTLEAYPQGPNHESNLVPLLEQVTRKFKNERRYKNDPRYLRCWLLYANYVEEPKDIFVFLMRNDIGTDLAALYEDYALLLEKMGR</sequence>
<dbReference type="Proteomes" id="UP000274822">
    <property type="component" value="Unassembled WGS sequence"/>
</dbReference>
<dbReference type="GO" id="GO:0004672">
    <property type="term" value="F:protein kinase activity"/>
    <property type="evidence" value="ECO:0007669"/>
    <property type="project" value="TreeGrafter"/>
</dbReference>
<accession>A0A433QMN3</accession>
<dbReference type="FunFam" id="1.25.40.430:FF:000003">
    <property type="entry name" value="Checkpoint serine/threonine-protein kinase BUB1"/>
    <property type="match status" value="1"/>
</dbReference>
<dbReference type="AlphaFoldDB" id="A0A433QMN3"/>
<dbReference type="GO" id="GO:0007094">
    <property type="term" value="P:mitotic spindle assembly checkpoint signaling"/>
    <property type="evidence" value="ECO:0007669"/>
    <property type="project" value="InterPro"/>
</dbReference>
<dbReference type="InterPro" id="IPR013212">
    <property type="entry name" value="Mad3/Bub1_I"/>
</dbReference>
<dbReference type="InterPro" id="IPR015661">
    <property type="entry name" value="Bub1/Mad3"/>
</dbReference>
<dbReference type="Gene3D" id="1.25.40.430">
    <property type="match status" value="1"/>
</dbReference>
<comment type="caution">
    <text evidence="2">The sequence shown here is derived from an EMBL/GenBank/DDBJ whole genome shotgun (WGS) entry which is preliminary data.</text>
</comment>
<name>A0A433QMN3_9FUNG</name>
<feature type="domain" description="BUB1 N-terminal" evidence="1">
    <location>
        <begin position="62"/>
        <end position="169"/>
    </location>
</feature>
<dbReference type="GO" id="GO:0005634">
    <property type="term" value="C:nucleus"/>
    <property type="evidence" value="ECO:0007669"/>
    <property type="project" value="TreeGrafter"/>
</dbReference>
<dbReference type="PANTHER" id="PTHR14030:SF4">
    <property type="entry name" value="BUB1 KINASE, ISOFORM A-RELATED"/>
    <property type="match status" value="1"/>
</dbReference>
<evidence type="ECO:0000313" key="2">
    <source>
        <dbReference type="EMBL" id="RUS31027.1"/>
    </source>
</evidence>
<dbReference type="Pfam" id="PF08311">
    <property type="entry name" value="Mad3_BUB1_I"/>
    <property type="match status" value="1"/>
</dbReference>
<protein>
    <submittedName>
        <fullName evidence="2">Mad3/BUB1 homology region 1-domain-containing protein</fullName>
    </submittedName>
</protein>
<proteinExistence type="predicted"/>
<dbReference type="PANTHER" id="PTHR14030">
    <property type="entry name" value="MITOTIC CHECKPOINT SERINE/THREONINE-PROTEIN KINASE BUB1"/>
    <property type="match status" value="1"/>
</dbReference>
<dbReference type="GO" id="GO:0051754">
    <property type="term" value="P:meiotic sister chromatid cohesion, centromeric"/>
    <property type="evidence" value="ECO:0007669"/>
    <property type="project" value="TreeGrafter"/>
</dbReference>
<reference evidence="2 3" key="1">
    <citation type="journal article" date="2018" name="New Phytol.">
        <title>Phylogenomics of Endogonaceae and evolution of mycorrhizas within Mucoromycota.</title>
        <authorList>
            <person name="Chang Y."/>
            <person name="Desiro A."/>
            <person name="Na H."/>
            <person name="Sandor L."/>
            <person name="Lipzen A."/>
            <person name="Clum A."/>
            <person name="Barry K."/>
            <person name="Grigoriev I.V."/>
            <person name="Martin F.M."/>
            <person name="Stajich J.E."/>
            <person name="Smith M.E."/>
            <person name="Bonito G."/>
            <person name="Spatafora J.W."/>
        </authorList>
    </citation>
    <scope>NUCLEOTIDE SEQUENCE [LARGE SCALE GENOMIC DNA]</scope>
    <source>
        <strain evidence="2 3">AD002</strain>
    </source>
</reference>
<organism evidence="2 3">
    <name type="scientific">Jimgerdemannia flammicorona</name>
    <dbReference type="NCBI Taxonomy" id="994334"/>
    <lineage>
        <taxon>Eukaryota</taxon>
        <taxon>Fungi</taxon>
        <taxon>Fungi incertae sedis</taxon>
        <taxon>Mucoromycota</taxon>
        <taxon>Mucoromycotina</taxon>
        <taxon>Endogonomycetes</taxon>
        <taxon>Endogonales</taxon>
        <taxon>Endogonaceae</taxon>
        <taxon>Jimgerdemannia</taxon>
    </lineage>
</organism>
<keyword evidence="3" id="KW-1185">Reference proteome</keyword>
<dbReference type="GO" id="GO:0032991">
    <property type="term" value="C:protein-containing complex"/>
    <property type="evidence" value="ECO:0007669"/>
    <property type="project" value="UniProtKB-ARBA"/>
</dbReference>
<evidence type="ECO:0000259" key="1">
    <source>
        <dbReference type="PROSITE" id="PS51489"/>
    </source>
</evidence>
<evidence type="ECO:0000313" key="3">
    <source>
        <dbReference type="Proteomes" id="UP000274822"/>
    </source>
</evidence>